<dbReference type="EMBL" id="RCMK01001599">
    <property type="protein sequence ID" value="KAG2891302.1"/>
    <property type="molecule type" value="Genomic_DNA"/>
</dbReference>
<dbReference type="Proteomes" id="UP000736787">
    <property type="component" value="Unassembled WGS sequence"/>
</dbReference>
<accession>A0A8T1B189</accession>
<organism evidence="1 2">
    <name type="scientific">Phytophthora cactorum</name>
    <dbReference type="NCBI Taxonomy" id="29920"/>
    <lineage>
        <taxon>Eukaryota</taxon>
        <taxon>Sar</taxon>
        <taxon>Stramenopiles</taxon>
        <taxon>Oomycota</taxon>
        <taxon>Peronosporomycetes</taxon>
        <taxon>Peronosporales</taxon>
        <taxon>Peronosporaceae</taxon>
        <taxon>Phytophthora</taxon>
    </lineage>
</organism>
<gene>
    <name evidence="1" type="ORF">PC117_g24273</name>
</gene>
<evidence type="ECO:0000313" key="1">
    <source>
        <dbReference type="EMBL" id="KAG2891302.1"/>
    </source>
</evidence>
<protein>
    <submittedName>
        <fullName evidence="1">Uncharacterized protein</fullName>
    </submittedName>
</protein>
<reference evidence="1" key="1">
    <citation type="submission" date="2018-10" db="EMBL/GenBank/DDBJ databases">
        <title>Effector identification in a new, highly contiguous assembly of the strawberry crown rot pathogen Phytophthora cactorum.</title>
        <authorList>
            <person name="Armitage A.D."/>
            <person name="Nellist C.F."/>
            <person name="Bates H."/>
            <person name="Vickerstaff R.J."/>
            <person name="Harrison R.J."/>
        </authorList>
    </citation>
    <scope>NUCLEOTIDE SEQUENCE</scope>
    <source>
        <strain evidence="1">4040</strain>
    </source>
</reference>
<evidence type="ECO:0000313" key="2">
    <source>
        <dbReference type="Proteomes" id="UP000736787"/>
    </source>
</evidence>
<sequence>MLRFYKLSIASYPLHADTALRPMTSEEDAAMEAYVGR</sequence>
<comment type="caution">
    <text evidence="1">The sequence shown here is derived from an EMBL/GenBank/DDBJ whole genome shotgun (WGS) entry which is preliminary data.</text>
</comment>
<proteinExistence type="predicted"/>
<name>A0A8T1B189_9STRA</name>
<dbReference type="AlphaFoldDB" id="A0A8T1B189"/>